<reference evidence="2" key="1">
    <citation type="journal article" date="2022" name="Mol. Ecol. Resour.">
        <title>The genomes of chicory, endive, great burdock and yacon provide insights into Asteraceae palaeo-polyploidization history and plant inulin production.</title>
        <authorList>
            <person name="Fan W."/>
            <person name="Wang S."/>
            <person name="Wang H."/>
            <person name="Wang A."/>
            <person name="Jiang F."/>
            <person name="Liu H."/>
            <person name="Zhao H."/>
            <person name="Xu D."/>
            <person name="Zhang Y."/>
        </authorList>
    </citation>
    <scope>NUCLEOTIDE SEQUENCE [LARGE SCALE GENOMIC DNA]</scope>
    <source>
        <strain evidence="2">cv. Punajuju</strain>
    </source>
</reference>
<reference evidence="1 2" key="2">
    <citation type="journal article" date="2022" name="Mol. Ecol. Resour.">
        <title>The genomes of chicory, endive, great burdock and yacon provide insights into Asteraceae paleo-polyploidization history and plant inulin production.</title>
        <authorList>
            <person name="Fan W."/>
            <person name="Wang S."/>
            <person name="Wang H."/>
            <person name="Wang A."/>
            <person name="Jiang F."/>
            <person name="Liu H."/>
            <person name="Zhao H."/>
            <person name="Xu D."/>
            <person name="Zhang Y."/>
        </authorList>
    </citation>
    <scope>NUCLEOTIDE SEQUENCE [LARGE SCALE GENOMIC DNA]</scope>
    <source>
        <strain evidence="2">cv. Punajuju</strain>
        <tissue evidence="1">Leaves</tissue>
    </source>
</reference>
<sequence length="137" mass="14921">MTRNKVPALTNEDAGVPNEVMTNQTEGVPCEGLTQENPCEGLTQENTCEGLTQQSVDKQMAIESTPTGNQVDDEAVQTEGLTQEIPLQNHAEVVQKVKKEKLAHIRKSERIVKKKLSRNIIGVNGEGNSASKPVTLE</sequence>
<evidence type="ECO:0000313" key="1">
    <source>
        <dbReference type="EMBL" id="KAI3698770.1"/>
    </source>
</evidence>
<protein>
    <submittedName>
        <fullName evidence="1">Uncharacterized protein</fullName>
    </submittedName>
</protein>
<evidence type="ECO:0000313" key="2">
    <source>
        <dbReference type="Proteomes" id="UP001055811"/>
    </source>
</evidence>
<gene>
    <name evidence="1" type="ORF">L2E82_42585</name>
</gene>
<accession>A0ACB8ZRM3</accession>
<name>A0ACB8ZRM3_CICIN</name>
<proteinExistence type="predicted"/>
<comment type="caution">
    <text evidence="1">The sequence shown here is derived from an EMBL/GenBank/DDBJ whole genome shotgun (WGS) entry which is preliminary data.</text>
</comment>
<dbReference type="Proteomes" id="UP001055811">
    <property type="component" value="Linkage Group LG08"/>
</dbReference>
<organism evidence="1 2">
    <name type="scientific">Cichorium intybus</name>
    <name type="common">Chicory</name>
    <dbReference type="NCBI Taxonomy" id="13427"/>
    <lineage>
        <taxon>Eukaryota</taxon>
        <taxon>Viridiplantae</taxon>
        <taxon>Streptophyta</taxon>
        <taxon>Embryophyta</taxon>
        <taxon>Tracheophyta</taxon>
        <taxon>Spermatophyta</taxon>
        <taxon>Magnoliopsida</taxon>
        <taxon>eudicotyledons</taxon>
        <taxon>Gunneridae</taxon>
        <taxon>Pentapetalae</taxon>
        <taxon>asterids</taxon>
        <taxon>campanulids</taxon>
        <taxon>Asterales</taxon>
        <taxon>Asteraceae</taxon>
        <taxon>Cichorioideae</taxon>
        <taxon>Cichorieae</taxon>
        <taxon>Cichoriinae</taxon>
        <taxon>Cichorium</taxon>
    </lineage>
</organism>
<keyword evidence="2" id="KW-1185">Reference proteome</keyword>
<dbReference type="EMBL" id="CM042016">
    <property type="protein sequence ID" value="KAI3698770.1"/>
    <property type="molecule type" value="Genomic_DNA"/>
</dbReference>